<name>A0A380WCR2_AFIFE</name>
<protein>
    <submittedName>
        <fullName evidence="5">Transcriptional activator feaR</fullName>
    </submittedName>
</protein>
<dbReference type="InterPro" id="IPR009057">
    <property type="entry name" value="Homeodomain-like_sf"/>
</dbReference>
<dbReference type="RefSeq" id="WP_002717535.1">
    <property type="nucleotide sequence ID" value="NZ_UFSI01000001.1"/>
</dbReference>
<gene>
    <name evidence="5" type="primary">feaR</name>
    <name evidence="5" type="ORF">NCTC12722_03943</name>
</gene>
<dbReference type="Gene3D" id="1.10.10.60">
    <property type="entry name" value="Homeodomain-like"/>
    <property type="match status" value="1"/>
</dbReference>
<evidence type="ECO:0000313" key="6">
    <source>
        <dbReference type="Proteomes" id="UP000254343"/>
    </source>
</evidence>
<dbReference type="SUPFAM" id="SSF46689">
    <property type="entry name" value="Homeodomain-like"/>
    <property type="match status" value="1"/>
</dbReference>
<dbReference type="OrthoDB" id="4601794at2"/>
<dbReference type="Pfam" id="PF14525">
    <property type="entry name" value="AraC_binding_2"/>
    <property type="match status" value="1"/>
</dbReference>
<dbReference type="GO" id="GO:0003700">
    <property type="term" value="F:DNA-binding transcription factor activity"/>
    <property type="evidence" value="ECO:0007669"/>
    <property type="project" value="InterPro"/>
</dbReference>
<evidence type="ECO:0000256" key="2">
    <source>
        <dbReference type="ARBA" id="ARBA00023125"/>
    </source>
</evidence>
<organism evidence="5 6">
    <name type="scientific">Afipia felis</name>
    <name type="common">Cat scratch disease bacillus</name>
    <dbReference type="NCBI Taxonomy" id="1035"/>
    <lineage>
        <taxon>Bacteria</taxon>
        <taxon>Pseudomonadati</taxon>
        <taxon>Pseudomonadota</taxon>
        <taxon>Alphaproteobacteria</taxon>
        <taxon>Hyphomicrobiales</taxon>
        <taxon>Nitrobacteraceae</taxon>
        <taxon>Afipia</taxon>
    </lineage>
</organism>
<dbReference type="PROSITE" id="PS01124">
    <property type="entry name" value="HTH_ARAC_FAMILY_2"/>
    <property type="match status" value="1"/>
</dbReference>
<dbReference type="InterPro" id="IPR050204">
    <property type="entry name" value="AraC_XylS_family_regulators"/>
</dbReference>
<evidence type="ECO:0000256" key="3">
    <source>
        <dbReference type="ARBA" id="ARBA00023163"/>
    </source>
</evidence>
<keyword evidence="2" id="KW-0238">DNA-binding</keyword>
<evidence type="ECO:0000313" key="5">
    <source>
        <dbReference type="EMBL" id="SUU86712.1"/>
    </source>
</evidence>
<dbReference type="PANTHER" id="PTHR46796:SF6">
    <property type="entry name" value="ARAC SUBFAMILY"/>
    <property type="match status" value="1"/>
</dbReference>
<dbReference type="SMART" id="SM00342">
    <property type="entry name" value="HTH_ARAC"/>
    <property type="match status" value="1"/>
</dbReference>
<evidence type="ECO:0000259" key="4">
    <source>
        <dbReference type="PROSITE" id="PS01124"/>
    </source>
</evidence>
<dbReference type="PANTHER" id="PTHR46796">
    <property type="entry name" value="HTH-TYPE TRANSCRIPTIONAL ACTIVATOR RHAS-RELATED"/>
    <property type="match status" value="1"/>
</dbReference>
<reference evidence="5 6" key="1">
    <citation type="submission" date="2018-06" db="EMBL/GenBank/DDBJ databases">
        <authorList>
            <consortium name="Pathogen Informatics"/>
            <person name="Doyle S."/>
        </authorList>
    </citation>
    <scope>NUCLEOTIDE SEQUENCE [LARGE SCALE GENOMIC DNA]</scope>
    <source>
        <strain evidence="5 6">NCTC12722</strain>
    </source>
</reference>
<dbReference type="EMBL" id="UIGB01000001">
    <property type="protein sequence ID" value="SUU86712.1"/>
    <property type="molecule type" value="Genomic_DNA"/>
</dbReference>
<keyword evidence="1" id="KW-0805">Transcription regulation</keyword>
<dbReference type="GO" id="GO:0043565">
    <property type="term" value="F:sequence-specific DNA binding"/>
    <property type="evidence" value="ECO:0007669"/>
    <property type="project" value="InterPro"/>
</dbReference>
<evidence type="ECO:0000256" key="1">
    <source>
        <dbReference type="ARBA" id="ARBA00023015"/>
    </source>
</evidence>
<keyword evidence="3" id="KW-0804">Transcription</keyword>
<dbReference type="InterPro" id="IPR035418">
    <property type="entry name" value="AraC-bd_2"/>
</dbReference>
<dbReference type="InterPro" id="IPR020449">
    <property type="entry name" value="Tscrpt_reg_AraC-type_HTH"/>
</dbReference>
<dbReference type="Pfam" id="PF12833">
    <property type="entry name" value="HTH_18"/>
    <property type="match status" value="1"/>
</dbReference>
<accession>A0A380WCR2</accession>
<feature type="domain" description="HTH araC/xylS-type" evidence="4">
    <location>
        <begin position="216"/>
        <end position="317"/>
    </location>
</feature>
<dbReference type="AlphaFoldDB" id="A0A380WCR2"/>
<sequence length="319" mass="34704">MQHIVFNSTELPGDESLRKNQWIEQLSSGYVRLNADPVKDTPFCGELRIAALKQVAVGTIEGTVEAVRRTAREIALEDTDNLVLLCNAGETPMRITQNGAAVDLSKGGSVLIEQSRPSAIITPHGKCRLLALQAPRSWLRARLPAIETQVMTPIIRYSAALGLAQAYANALLQSSSASPGLIATYAPDHIADLMAAAIAQDHPETGKAGVRAARLRALKDDIAIYLGSRSLSASDLASRHGISVAYVRKLFSTSGTSFSDFVLAERLGRTYRMLRDPRFASRPISAIAYEVGFSDLSYFNRTFRRRYNATPSDVRAGAR</sequence>
<proteinExistence type="predicted"/>
<dbReference type="Proteomes" id="UP000254343">
    <property type="component" value="Unassembled WGS sequence"/>
</dbReference>
<dbReference type="InterPro" id="IPR018060">
    <property type="entry name" value="HTH_AraC"/>
</dbReference>
<dbReference type="PRINTS" id="PR00032">
    <property type="entry name" value="HTHARAC"/>
</dbReference>